<proteinExistence type="predicted"/>
<evidence type="ECO:0000259" key="1">
    <source>
        <dbReference type="Pfam" id="PF19124"/>
    </source>
</evidence>
<keyword evidence="3" id="KW-1185">Reference proteome</keyword>
<sequence length="97" mass="11026">MSRRKKGNATNTLLGLATLAITGAAIREQLRKAPEERTWEGSILGIPYDFRKPTPERIRERMWNDTTSSIFTPQVFGIGWTLNLHPIVHPKPKQTSK</sequence>
<dbReference type="EMBL" id="BNJF01000001">
    <property type="protein sequence ID" value="GHO42601.1"/>
    <property type="molecule type" value="Genomic_DNA"/>
</dbReference>
<feature type="domain" description="DUF5808" evidence="1">
    <location>
        <begin position="69"/>
        <end position="84"/>
    </location>
</feature>
<reference evidence="2" key="1">
    <citation type="submission" date="2020-10" db="EMBL/GenBank/DDBJ databases">
        <title>Taxonomic study of unclassified bacteria belonging to the class Ktedonobacteria.</title>
        <authorList>
            <person name="Yabe S."/>
            <person name="Wang C.M."/>
            <person name="Zheng Y."/>
            <person name="Sakai Y."/>
            <person name="Cavaletti L."/>
            <person name="Monciardini P."/>
            <person name="Donadio S."/>
        </authorList>
    </citation>
    <scope>NUCLEOTIDE SEQUENCE</scope>
    <source>
        <strain evidence="2">SOSP1-1</strain>
    </source>
</reference>
<dbReference type="Pfam" id="PF19124">
    <property type="entry name" value="DUF5808"/>
    <property type="match status" value="1"/>
</dbReference>
<dbReference type="InterPro" id="IPR043831">
    <property type="entry name" value="DUF5808"/>
</dbReference>
<dbReference type="Proteomes" id="UP000612362">
    <property type="component" value="Unassembled WGS sequence"/>
</dbReference>
<comment type="caution">
    <text evidence="2">The sequence shown here is derived from an EMBL/GenBank/DDBJ whole genome shotgun (WGS) entry which is preliminary data.</text>
</comment>
<organism evidence="2 3">
    <name type="scientific">Ktedonospora formicarum</name>
    <dbReference type="NCBI Taxonomy" id="2778364"/>
    <lineage>
        <taxon>Bacteria</taxon>
        <taxon>Bacillati</taxon>
        <taxon>Chloroflexota</taxon>
        <taxon>Ktedonobacteria</taxon>
        <taxon>Ktedonobacterales</taxon>
        <taxon>Ktedonobacteraceae</taxon>
        <taxon>Ktedonospora</taxon>
    </lineage>
</organism>
<evidence type="ECO:0000313" key="2">
    <source>
        <dbReference type="EMBL" id="GHO42601.1"/>
    </source>
</evidence>
<accession>A0A8J3HV91</accession>
<dbReference type="AlphaFoldDB" id="A0A8J3HV91"/>
<name>A0A8J3HV91_9CHLR</name>
<protein>
    <recommendedName>
        <fullName evidence="1">DUF5808 domain-containing protein</fullName>
    </recommendedName>
</protein>
<evidence type="ECO:0000313" key="3">
    <source>
        <dbReference type="Proteomes" id="UP000612362"/>
    </source>
</evidence>
<dbReference type="RefSeq" id="WP_220192125.1">
    <property type="nucleotide sequence ID" value="NZ_BNJF01000001.1"/>
</dbReference>
<gene>
    <name evidence="2" type="ORF">KSX_07640</name>
</gene>